<dbReference type="KEGG" id="xop:PXO_05787"/>
<dbReference type="Proteomes" id="UP000001740">
    <property type="component" value="Chromosome"/>
</dbReference>
<evidence type="ECO:0000313" key="2">
    <source>
        <dbReference type="Proteomes" id="UP000001740"/>
    </source>
</evidence>
<evidence type="ECO:0000313" key="1">
    <source>
        <dbReference type="EMBL" id="ACD61543.1"/>
    </source>
</evidence>
<name>A0A0K0GRB0_XANOP</name>
<gene>
    <name evidence="1" type="ordered locus">PXO_05787</name>
</gene>
<reference evidence="1 2" key="1">
    <citation type="journal article" date="2008" name="BMC Genomics">
        <title>Genome sequence and rapid evolution of the rice pathogen Xanthomonas oryzae pv. oryzae PXO99A.</title>
        <authorList>
            <person name="Salzberg S.L."/>
            <person name="Sommer D.D."/>
            <person name="Schatz M.C."/>
            <person name="Phillippy A.M."/>
            <person name="Rabinowicz P.D."/>
            <person name="Tsuge S."/>
            <person name="Furutani A."/>
            <person name="Ochiai H."/>
            <person name="Delcher A.L."/>
            <person name="Kelley D."/>
            <person name="Madupu R."/>
            <person name="Puiu D."/>
            <person name="Radune D."/>
            <person name="Shumway M."/>
            <person name="Trapnell C."/>
            <person name="Aparna G."/>
            <person name="Jha G."/>
            <person name="Pandey A."/>
            <person name="Patil P.B."/>
            <person name="Ishihara H."/>
            <person name="Meyer D.F."/>
            <person name="Szurek B."/>
            <person name="Verdier V."/>
            <person name="Koebnik R."/>
            <person name="Dow J.M."/>
            <person name="Ryan R.P."/>
            <person name="Hirata H."/>
            <person name="Tsuyumu S."/>
            <person name="Won Lee S."/>
            <person name="Seo Y.S."/>
            <person name="Sriariyanum M."/>
            <person name="Ronald P.C."/>
            <person name="Sonti R.V."/>
            <person name="Van Sluys M.A."/>
            <person name="Leach J.E."/>
            <person name="White F.F."/>
            <person name="Bogdanove A.J."/>
        </authorList>
    </citation>
    <scope>NUCLEOTIDE SEQUENCE [LARGE SCALE GENOMIC DNA]</scope>
    <source>
        <strain evidence="1 2">PXO99A</strain>
    </source>
</reference>
<organism evidence="1 2">
    <name type="scientific">Xanthomonas oryzae pv. oryzae (strain PXO99A)</name>
    <dbReference type="NCBI Taxonomy" id="360094"/>
    <lineage>
        <taxon>Bacteria</taxon>
        <taxon>Pseudomonadati</taxon>
        <taxon>Pseudomonadota</taxon>
        <taxon>Gammaproteobacteria</taxon>
        <taxon>Lysobacterales</taxon>
        <taxon>Lysobacteraceae</taxon>
        <taxon>Xanthomonas</taxon>
    </lineage>
</organism>
<accession>A0A0K0GRB0</accession>
<dbReference type="AlphaFoldDB" id="A0A0K0GRB0"/>
<sequence length="41" mass="4448">MGALVSTAATSLYVSSASCDEAPIRMFRATVSPEWLKRNMV</sequence>
<dbReference type="EMBL" id="CP000967">
    <property type="protein sequence ID" value="ACD61543.1"/>
    <property type="molecule type" value="Genomic_DNA"/>
</dbReference>
<dbReference type="HOGENOM" id="CLU_3278824_0_0_6"/>
<proteinExistence type="predicted"/>
<protein>
    <submittedName>
        <fullName evidence="1">Uncharacterized protein</fullName>
    </submittedName>
</protein>